<protein>
    <recommendedName>
        <fullName evidence="4">3CxxC-type domain-containing protein</fullName>
    </recommendedName>
</protein>
<evidence type="ECO:0000256" key="3">
    <source>
        <dbReference type="ARBA" id="ARBA00022833"/>
    </source>
</evidence>
<evidence type="ECO:0000259" key="4">
    <source>
        <dbReference type="SMART" id="SM01328"/>
    </source>
</evidence>
<gene>
    <name evidence="6" type="ORF">K489DRAFT_384871</name>
</gene>
<name>A0A6J3LS49_9PEZI</name>
<reference evidence="6" key="2">
    <citation type="submission" date="2020-04" db="EMBL/GenBank/DDBJ databases">
        <authorList>
            <consortium name="NCBI Genome Project"/>
        </authorList>
    </citation>
    <scope>NUCLEOTIDE SEQUENCE</scope>
    <source>
        <strain evidence="6">CBS 342.82</strain>
    </source>
</reference>
<dbReference type="InterPro" id="IPR027377">
    <property type="entry name" value="ZAR1/RTP1-5-like_Znf-3CxxC"/>
</dbReference>
<keyword evidence="5" id="KW-1185">Reference proteome</keyword>
<dbReference type="RefSeq" id="XP_033455484.1">
    <property type="nucleotide sequence ID" value="XM_033605957.1"/>
</dbReference>
<dbReference type="Pfam" id="PF13695">
    <property type="entry name" value="Zn_ribbon_3CxxC"/>
    <property type="match status" value="1"/>
</dbReference>
<proteinExistence type="predicted"/>
<evidence type="ECO:0000256" key="2">
    <source>
        <dbReference type="ARBA" id="ARBA00022771"/>
    </source>
</evidence>
<feature type="domain" description="3CxxC-type" evidence="4">
    <location>
        <begin position="47"/>
        <end position="146"/>
    </location>
</feature>
<accession>A0A6J3LS49</accession>
<sequence>MPKEFKDSTMWPELHEAVSGEIEEYNLYYAFQHKNRDARCIDDWDTNIMGRFGCPNEACRSTGWSSKKIATTIRHYPNNRHNAKVWYQRCKRCDTKGVITLNVESYVERVVYWLKRWNDIPTEKHYHSGASKGPHLRKYCEGCKAGRCAAADAEDLANLMSSLKWD</sequence>
<organism evidence="6">
    <name type="scientific">Dissoconium aciculare CBS 342.82</name>
    <dbReference type="NCBI Taxonomy" id="1314786"/>
    <lineage>
        <taxon>Eukaryota</taxon>
        <taxon>Fungi</taxon>
        <taxon>Dikarya</taxon>
        <taxon>Ascomycota</taxon>
        <taxon>Pezizomycotina</taxon>
        <taxon>Dothideomycetes</taxon>
        <taxon>Dothideomycetidae</taxon>
        <taxon>Mycosphaerellales</taxon>
        <taxon>Dissoconiaceae</taxon>
        <taxon>Dissoconium</taxon>
    </lineage>
</organism>
<evidence type="ECO:0000313" key="6">
    <source>
        <dbReference type="RefSeq" id="XP_033455484.1"/>
    </source>
</evidence>
<dbReference type="SMART" id="SM01328">
    <property type="entry name" value="zf-3CxxC"/>
    <property type="match status" value="1"/>
</dbReference>
<evidence type="ECO:0000256" key="1">
    <source>
        <dbReference type="ARBA" id="ARBA00022723"/>
    </source>
</evidence>
<keyword evidence="3" id="KW-0862">Zinc</keyword>
<keyword evidence="2" id="KW-0863">Zinc-finger</keyword>
<reference evidence="6" key="1">
    <citation type="submission" date="2020-01" db="EMBL/GenBank/DDBJ databases">
        <authorList>
            <consortium name="DOE Joint Genome Institute"/>
            <person name="Haridas S."/>
            <person name="Albert R."/>
            <person name="Binder M."/>
            <person name="Bloem J."/>
            <person name="Labutti K."/>
            <person name="Salamov A."/>
            <person name="Andreopoulos B."/>
            <person name="Baker S.E."/>
            <person name="Barry K."/>
            <person name="Bills G."/>
            <person name="Bluhm B.H."/>
            <person name="Cannon C."/>
            <person name="Castanera R."/>
            <person name="Culley D.E."/>
            <person name="Daum C."/>
            <person name="Ezra D."/>
            <person name="Gonzalez J.B."/>
            <person name="Henrissat B."/>
            <person name="Kuo A."/>
            <person name="Liang C."/>
            <person name="Lipzen A."/>
            <person name="Lutzoni F."/>
            <person name="Magnuson J."/>
            <person name="Mondo S."/>
            <person name="Nolan M."/>
            <person name="Ohm R."/>
            <person name="Pangilinan J."/>
            <person name="Park H.-J."/>
            <person name="Ramirez L."/>
            <person name="Alfaro M."/>
            <person name="Sun H."/>
            <person name="Tritt A."/>
            <person name="Yoshinaga Y."/>
            <person name="Zwiers L.-H."/>
            <person name="Turgeon B.G."/>
            <person name="Goodwin S.B."/>
            <person name="Spatafora J.W."/>
            <person name="Crous P.W."/>
            <person name="Grigoriev I.V."/>
        </authorList>
    </citation>
    <scope>NUCLEOTIDE SEQUENCE</scope>
    <source>
        <strain evidence="6">CBS 342.82</strain>
    </source>
</reference>
<dbReference type="AlphaFoldDB" id="A0A6J3LS49"/>
<reference evidence="6" key="3">
    <citation type="submission" date="2025-08" db="UniProtKB">
        <authorList>
            <consortium name="RefSeq"/>
        </authorList>
    </citation>
    <scope>IDENTIFICATION</scope>
    <source>
        <strain evidence="6">CBS 342.82</strain>
    </source>
</reference>
<dbReference type="GO" id="GO:0008270">
    <property type="term" value="F:zinc ion binding"/>
    <property type="evidence" value="ECO:0007669"/>
    <property type="project" value="UniProtKB-KW"/>
</dbReference>
<keyword evidence="1" id="KW-0479">Metal-binding</keyword>
<dbReference type="OrthoDB" id="8121437at2759"/>
<dbReference type="GeneID" id="54363757"/>
<dbReference type="Proteomes" id="UP000504637">
    <property type="component" value="Unplaced"/>
</dbReference>
<evidence type="ECO:0000313" key="5">
    <source>
        <dbReference type="Proteomes" id="UP000504637"/>
    </source>
</evidence>